<evidence type="ECO:0000259" key="3">
    <source>
        <dbReference type="SMART" id="SM01080"/>
    </source>
</evidence>
<dbReference type="InterPro" id="IPR024983">
    <property type="entry name" value="CHAT_dom"/>
</dbReference>
<dbReference type="EMBL" id="LMTZ01000092">
    <property type="protein sequence ID" value="KST66949.1"/>
    <property type="molecule type" value="Genomic_DNA"/>
</dbReference>
<reference evidence="5 6" key="1">
    <citation type="journal article" date="2015" name="Genome Announc.">
        <title>Draft Genome of the Euendolithic (true boring) Cyanobacterium Mastigocoleus testarum strain BC008.</title>
        <authorList>
            <person name="Guida B.S."/>
            <person name="Garcia-Pichel F."/>
        </authorList>
    </citation>
    <scope>NUCLEOTIDE SEQUENCE [LARGE SCALE GENOMIC DNA]</scope>
    <source>
        <strain evidence="5 6">BC008</strain>
    </source>
</reference>
<evidence type="ECO:0000256" key="2">
    <source>
        <dbReference type="SAM" id="Phobius"/>
    </source>
</evidence>
<gene>
    <name evidence="4" type="ORF">BC008_27550</name>
    <name evidence="5" type="ORF">BC008_28630</name>
</gene>
<keyword evidence="2" id="KW-0472">Membrane</keyword>
<feature type="domain" description="CHASE2" evidence="3">
    <location>
        <begin position="469"/>
        <end position="773"/>
    </location>
</feature>
<dbReference type="SMART" id="SM01080">
    <property type="entry name" value="CHASE2"/>
    <property type="match status" value="1"/>
</dbReference>
<dbReference type="AlphaFoldDB" id="A0A0V7ZRT1"/>
<organism evidence="5 6">
    <name type="scientific">Mastigocoleus testarum BC008</name>
    <dbReference type="NCBI Taxonomy" id="371196"/>
    <lineage>
        <taxon>Bacteria</taxon>
        <taxon>Bacillati</taxon>
        <taxon>Cyanobacteriota</taxon>
        <taxon>Cyanophyceae</taxon>
        <taxon>Nostocales</taxon>
        <taxon>Hapalosiphonaceae</taxon>
        <taxon>Mastigocoleus</taxon>
    </lineage>
</organism>
<keyword evidence="6" id="KW-1185">Reference proteome</keyword>
<dbReference type="EMBL" id="LMTZ01000090">
    <property type="protein sequence ID" value="KST67162.1"/>
    <property type="molecule type" value="Genomic_DNA"/>
</dbReference>
<keyword evidence="2" id="KW-1133">Transmembrane helix</keyword>
<dbReference type="Pfam" id="PF05226">
    <property type="entry name" value="CHASE2"/>
    <property type="match status" value="1"/>
</dbReference>
<dbReference type="RefSeq" id="WP_058183726.1">
    <property type="nucleotide sequence ID" value="NZ_LMTZ01000090.1"/>
</dbReference>
<keyword evidence="2" id="KW-0812">Transmembrane</keyword>
<feature type="region of interest" description="Disordered" evidence="1">
    <location>
        <begin position="112"/>
        <end position="136"/>
    </location>
</feature>
<name>A0A0V7ZRT1_9CYAN</name>
<accession>A0A0V7ZRT1</accession>
<evidence type="ECO:0000313" key="6">
    <source>
        <dbReference type="Proteomes" id="UP000053372"/>
    </source>
</evidence>
<protein>
    <recommendedName>
        <fullName evidence="3">CHASE2 domain-containing protein</fullName>
    </recommendedName>
</protein>
<evidence type="ECO:0000256" key="1">
    <source>
        <dbReference type="SAM" id="MobiDB-lite"/>
    </source>
</evidence>
<sequence length="846" mass="95524">MTKLVVINLGEGSLNQGFPRVTVQLWETNNSRPTQFHGGLPSAPEIYELYKRFKSIYSALYLSLRKRAPLTLVKKSKLETSTEFANNIKLDVEAEIVSNSKVIELDNTELEDLESEDLESEDLESEDLESEDLESEDLEIDTEGLTNVSESDFNEVCDLLCEQINTWLSSTSFRPIDRNLRSRLSLDEDFQVIVESNDYTIRRLPWHLWDFFEDYQKAEVGLSRLNYEQVQKNSQKNVKKVRILAILGNSQGIDVQQDRILLEQLPDASMKFLVEPSRRELDKWLWDKQGWDILFFAGHSHSKEDTGKIHINRKNCLTVSELKNALKYAIARGLKLAIFNSCDGLGLAKELGDLNIPQTIVMRENVPDIIAHEFLKNFLTSFAAGESLHLAVRYARLQLQGLEDNFPGASWLPVICQNPAEITPTWEELRGSKKRDIFSKFNRVNLQTALTIGVMVTACLTGIRTLGLMQKWELSAFDSMTRMKPAEAPDKRILAITLTEADIQNQRERQKSSLSDPVLQQLLKKLEPHQPKAIGLDIYRDFPVEKEYPNLANSLRNNDNFFAICKASGQTQQSPGIASPPEIPKQRIGFSDVVEDSDFVVRRQLISLTPEPDSSCKTQYSFSLQLAKKYLESQGINLQFNNKGYFQFGDVVFEPIDVPTGGYQKFDAAGHQVLLNYRVSPTVGRQITLAQALEGDFNSDWVKNSIVLIGVEAESVRDTFLTPHGEFSGVMIHAHMVSQILSAVLDGRSLLWVWSGVGEVLWICFWSLLGGAIALYNGSQLQKSIFIGNALLTQFLVCFLLLLQGGWIPIVPSVLSLLITALLVNTYTEFSVQKTLLGCAHQPVRY</sequence>
<evidence type="ECO:0000313" key="4">
    <source>
        <dbReference type="EMBL" id="KST66949.1"/>
    </source>
</evidence>
<dbReference type="Proteomes" id="UP000053372">
    <property type="component" value="Unassembled WGS sequence"/>
</dbReference>
<feature type="transmembrane region" description="Helical" evidence="2">
    <location>
        <begin position="785"/>
        <end position="803"/>
    </location>
</feature>
<dbReference type="InterPro" id="IPR007890">
    <property type="entry name" value="CHASE2"/>
</dbReference>
<comment type="caution">
    <text evidence="5">The sequence shown here is derived from an EMBL/GenBank/DDBJ whole genome shotgun (WGS) entry which is preliminary data.</text>
</comment>
<feature type="transmembrane region" description="Helical" evidence="2">
    <location>
        <begin position="751"/>
        <end position="776"/>
    </location>
</feature>
<proteinExistence type="predicted"/>
<evidence type="ECO:0000313" key="5">
    <source>
        <dbReference type="EMBL" id="KST67162.1"/>
    </source>
</evidence>
<dbReference type="Pfam" id="PF12770">
    <property type="entry name" value="CHAT"/>
    <property type="match status" value="1"/>
</dbReference>